<accession>A0AAW2YYV2</accession>
<dbReference type="InterPro" id="IPR020568">
    <property type="entry name" value="Ribosomal_Su5_D2-typ_SF"/>
</dbReference>
<dbReference type="SUPFAM" id="SSF55666">
    <property type="entry name" value="Ribonuclease PH domain 2-like"/>
    <property type="match status" value="1"/>
</dbReference>
<feature type="domain" description="Exoribonuclease phosphorolytic" evidence="6">
    <location>
        <begin position="21"/>
        <end position="151"/>
    </location>
</feature>
<dbReference type="SUPFAM" id="SSF54211">
    <property type="entry name" value="Ribosomal protein S5 domain 2-like"/>
    <property type="match status" value="1"/>
</dbReference>
<evidence type="ECO:0000256" key="5">
    <source>
        <dbReference type="ARBA" id="ARBA00022835"/>
    </source>
</evidence>
<keyword evidence="4" id="KW-0963">Cytoplasm</keyword>
<gene>
    <name evidence="8" type="ORF">AKO1_002663</name>
    <name evidence="9" type="ORF">AKO1_003026</name>
</gene>
<comment type="subcellular location">
    <subcellularLocation>
        <location evidence="1">Cytoplasm</location>
    </subcellularLocation>
    <subcellularLocation>
        <location evidence="2">Nucleus</location>
        <location evidence="2">Nucleolus</location>
    </subcellularLocation>
</comment>
<evidence type="ECO:0000313" key="8">
    <source>
        <dbReference type="EMBL" id="KAL0482672.1"/>
    </source>
</evidence>
<proteinExistence type="inferred from homology"/>
<dbReference type="GO" id="GO:0003723">
    <property type="term" value="F:RNA binding"/>
    <property type="evidence" value="ECO:0007669"/>
    <property type="project" value="TreeGrafter"/>
</dbReference>
<reference evidence="8 10" key="1">
    <citation type="submission" date="2024-03" db="EMBL/GenBank/DDBJ databases">
        <title>The Acrasis kona genome and developmental transcriptomes reveal deep origins of eukaryotic multicellular pathways.</title>
        <authorList>
            <person name="Sheikh S."/>
            <person name="Fu C.-J."/>
            <person name="Brown M.W."/>
            <person name="Baldauf S.L."/>
        </authorList>
    </citation>
    <scope>NUCLEOTIDE SEQUENCE [LARGE SCALE GENOMIC DNA]</scope>
    <source>
        <strain evidence="8 10">ATCC MYA-3509</strain>
    </source>
</reference>
<comment type="similarity">
    <text evidence="3">Belongs to the RNase PH family.</text>
</comment>
<sequence length="246" mass="27473">MSKIEFISPEGLRVDGRRPQEVRKINYRLNLFSRADGSAYYEQGNTRVLAAVYGPRQVTRRGASKHDRAIINCEYSMATFSTGERRKSAKRDRRSTEISVVIRQTFESVILTHLYPRTQIDIFMQVLQADGGTRCACINAASLALIDAGIPMRDFVVSCAAGMIDGVALTDLNYIEDSAGGPDLPLAILPKQNKICLLQMDSKLTIEQYEEVMQMAVEGCKQIHAVLDAKLKDVTDQLVNKRKTLL</sequence>
<dbReference type="PANTHER" id="PTHR11953">
    <property type="entry name" value="EXOSOME COMPLEX COMPONENT"/>
    <property type="match status" value="1"/>
</dbReference>
<feature type="domain" description="Exoribonuclease phosphorolytic" evidence="7">
    <location>
        <begin position="154"/>
        <end position="219"/>
    </location>
</feature>
<evidence type="ECO:0000313" key="10">
    <source>
        <dbReference type="Proteomes" id="UP001431209"/>
    </source>
</evidence>
<dbReference type="FunFam" id="3.30.230.70:FF:000004">
    <property type="entry name" value="Exosome complex component Rrp41"/>
    <property type="match status" value="1"/>
</dbReference>
<dbReference type="GO" id="GO:0071051">
    <property type="term" value="P:poly(A)-dependent snoRNA 3'-end processing"/>
    <property type="evidence" value="ECO:0007669"/>
    <property type="project" value="TreeGrafter"/>
</dbReference>
<protein>
    <submittedName>
        <fullName evidence="8">Exosome complex protein RRP41</fullName>
    </submittedName>
</protein>
<dbReference type="InterPro" id="IPR001247">
    <property type="entry name" value="ExoRNase_PH_dom1"/>
</dbReference>
<dbReference type="PANTHER" id="PTHR11953:SF0">
    <property type="entry name" value="EXOSOME COMPLEX COMPONENT RRP41"/>
    <property type="match status" value="1"/>
</dbReference>
<dbReference type="Gene3D" id="3.30.230.70">
    <property type="entry name" value="GHMP Kinase, N-terminal domain"/>
    <property type="match status" value="1"/>
</dbReference>
<keyword evidence="10" id="KW-1185">Reference proteome</keyword>
<evidence type="ECO:0000259" key="7">
    <source>
        <dbReference type="Pfam" id="PF03725"/>
    </source>
</evidence>
<dbReference type="AlphaFoldDB" id="A0AAW2YYV2"/>
<dbReference type="Pfam" id="PF01138">
    <property type="entry name" value="RNase_PH"/>
    <property type="match status" value="1"/>
</dbReference>
<evidence type="ECO:0000256" key="1">
    <source>
        <dbReference type="ARBA" id="ARBA00004496"/>
    </source>
</evidence>
<dbReference type="GO" id="GO:0005730">
    <property type="term" value="C:nucleolus"/>
    <property type="evidence" value="ECO:0007669"/>
    <property type="project" value="UniProtKB-SubCell"/>
</dbReference>
<keyword evidence="5" id="KW-0271">Exosome</keyword>
<dbReference type="GO" id="GO:0034475">
    <property type="term" value="P:U4 snRNA 3'-end processing"/>
    <property type="evidence" value="ECO:0007669"/>
    <property type="project" value="TreeGrafter"/>
</dbReference>
<dbReference type="InterPro" id="IPR050080">
    <property type="entry name" value="RNase_PH"/>
</dbReference>
<dbReference type="Proteomes" id="UP001431209">
    <property type="component" value="Unassembled WGS sequence"/>
</dbReference>
<evidence type="ECO:0000313" key="9">
    <source>
        <dbReference type="EMBL" id="KAL0490528.1"/>
    </source>
</evidence>
<dbReference type="GO" id="GO:0016075">
    <property type="term" value="P:rRNA catabolic process"/>
    <property type="evidence" value="ECO:0007669"/>
    <property type="project" value="TreeGrafter"/>
</dbReference>
<dbReference type="EMBL" id="JAOPGA020001692">
    <property type="protein sequence ID" value="KAL0490528.1"/>
    <property type="molecule type" value="Genomic_DNA"/>
</dbReference>
<dbReference type="InterPro" id="IPR027408">
    <property type="entry name" value="PNPase/RNase_PH_dom_sf"/>
</dbReference>
<dbReference type="CDD" id="cd11370">
    <property type="entry name" value="RNase_PH_RRP41"/>
    <property type="match status" value="1"/>
</dbReference>
<organism evidence="8 10">
    <name type="scientific">Acrasis kona</name>
    <dbReference type="NCBI Taxonomy" id="1008807"/>
    <lineage>
        <taxon>Eukaryota</taxon>
        <taxon>Discoba</taxon>
        <taxon>Heterolobosea</taxon>
        <taxon>Tetramitia</taxon>
        <taxon>Eutetramitia</taxon>
        <taxon>Acrasidae</taxon>
        <taxon>Acrasis</taxon>
    </lineage>
</organism>
<dbReference type="GO" id="GO:0071028">
    <property type="term" value="P:nuclear mRNA surveillance"/>
    <property type="evidence" value="ECO:0007669"/>
    <property type="project" value="TreeGrafter"/>
</dbReference>
<dbReference type="GO" id="GO:0000176">
    <property type="term" value="C:nuclear exosome (RNase complex)"/>
    <property type="evidence" value="ECO:0007669"/>
    <property type="project" value="TreeGrafter"/>
</dbReference>
<dbReference type="Pfam" id="PF03725">
    <property type="entry name" value="RNase_PH_C"/>
    <property type="match status" value="1"/>
</dbReference>
<name>A0AAW2YYV2_9EUKA</name>
<dbReference type="GO" id="GO:0000177">
    <property type="term" value="C:cytoplasmic exosome (RNase complex)"/>
    <property type="evidence" value="ECO:0007669"/>
    <property type="project" value="TreeGrafter"/>
</dbReference>
<evidence type="ECO:0000259" key="6">
    <source>
        <dbReference type="Pfam" id="PF01138"/>
    </source>
</evidence>
<evidence type="ECO:0000256" key="3">
    <source>
        <dbReference type="ARBA" id="ARBA00006678"/>
    </source>
</evidence>
<dbReference type="EMBL" id="JAOPGA020000882">
    <property type="protein sequence ID" value="KAL0482672.1"/>
    <property type="molecule type" value="Genomic_DNA"/>
</dbReference>
<evidence type="ECO:0000256" key="4">
    <source>
        <dbReference type="ARBA" id="ARBA00022490"/>
    </source>
</evidence>
<dbReference type="InterPro" id="IPR015847">
    <property type="entry name" value="ExoRNase_PH_dom2"/>
</dbReference>
<comment type="caution">
    <text evidence="8">The sequence shown here is derived from an EMBL/GenBank/DDBJ whole genome shotgun (WGS) entry which is preliminary data.</text>
</comment>
<evidence type="ECO:0000256" key="2">
    <source>
        <dbReference type="ARBA" id="ARBA00004604"/>
    </source>
</evidence>
<dbReference type="InterPro" id="IPR036345">
    <property type="entry name" value="ExoRNase_PH_dom2_sf"/>
</dbReference>